<dbReference type="Pfam" id="PF21832">
    <property type="entry name" value="DUF6892"/>
    <property type="match status" value="1"/>
</dbReference>
<accession>A0ABP6UWI0</accession>
<feature type="domain" description="DUF7738" evidence="2">
    <location>
        <begin position="16"/>
        <end position="113"/>
    </location>
</feature>
<sequence length="303" mass="35739">MINLFNTKNKSSGIVIKVENDKLYIKENNLELPVDWKKLKKWFGEPTEIKRNGIYWKYIGISTNPHGNGSINHLSLHTDYNPMEVRSKSEQKPFFKGIIIVDGIEINKRQFEDITMCKYEVKHFTYTGKKSPCLVSILYNQVFDKDFVRPTPKKDKYIIKKLDNEQIEFSDFGFKLAIIQELMYNKELLKPKFVLSEFIKLYDKRKIDLEQEGYEPIPEVTQYFKDLPIPKKLATEITEIYQDGGNEIYMQLLRFGEGWEDYWDIKNTEDAKQFPNLKKAIICYATENVIEELNSLGIQSKRI</sequence>
<organism evidence="3 4">
    <name type="scientific">Aquimarina addita</name>
    <dbReference type="NCBI Taxonomy" id="870485"/>
    <lineage>
        <taxon>Bacteria</taxon>
        <taxon>Pseudomonadati</taxon>
        <taxon>Bacteroidota</taxon>
        <taxon>Flavobacteriia</taxon>
        <taxon>Flavobacteriales</taxon>
        <taxon>Flavobacteriaceae</taxon>
        <taxon>Aquimarina</taxon>
    </lineage>
</organism>
<gene>
    <name evidence="3" type="ORF">GCM10022393_39910</name>
</gene>
<dbReference type="InterPro" id="IPR056640">
    <property type="entry name" value="DUF7738"/>
</dbReference>
<feature type="domain" description="DUF6892" evidence="1">
    <location>
        <begin position="167"/>
        <end position="299"/>
    </location>
</feature>
<dbReference type="EMBL" id="BAABCW010000026">
    <property type="protein sequence ID" value="GAA3521532.1"/>
    <property type="molecule type" value="Genomic_DNA"/>
</dbReference>
<comment type="caution">
    <text evidence="3">The sequence shown here is derived from an EMBL/GenBank/DDBJ whole genome shotgun (WGS) entry which is preliminary data.</text>
</comment>
<evidence type="ECO:0000313" key="3">
    <source>
        <dbReference type="EMBL" id="GAA3521532.1"/>
    </source>
</evidence>
<name>A0ABP6UWI0_9FLAO</name>
<proteinExistence type="predicted"/>
<dbReference type="Proteomes" id="UP001500459">
    <property type="component" value="Unassembled WGS sequence"/>
</dbReference>
<evidence type="ECO:0000313" key="4">
    <source>
        <dbReference type="Proteomes" id="UP001500459"/>
    </source>
</evidence>
<dbReference type="RefSeq" id="WP_344930499.1">
    <property type="nucleotide sequence ID" value="NZ_BAABCW010000026.1"/>
</dbReference>
<keyword evidence="4" id="KW-1185">Reference proteome</keyword>
<evidence type="ECO:0000259" key="2">
    <source>
        <dbReference type="Pfam" id="PF24880"/>
    </source>
</evidence>
<evidence type="ECO:0000259" key="1">
    <source>
        <dbReference type="Pfam" id="PF21832"/>
    </source>
</evidence>
<dbReference type="Pfam" id="PF24880">
    <property type="entry name" value="DUF7738"/>
    <property type="match status" value="1"/>
</dbReference>
<dbReference type="InterPro" id="IPR054187">
    <property type="entry name" value="DUF6892"/>
</dbReference>
<reference evidence="4" key="1">
    <citation type="journal article" date="2019" name="Int. J. Syst. Evol. Microbiol.">
        <title>The Global Catalogue of Microorganisms (GCM) 10K type strain sequencing project: providing services to taxonomists for standard genome sequencing and annotation.</title>
        <authorList>
            <consortium name="The Broad Institute Genomics Platform"/>
            <consortium name="The Broad Institute Genome Sequencing Center for Infectious Disease"/>
            <person name="Wu L."/>
            <person name="Ma J."/>
        </authorList>
    </citation>
    <scope>NUCLEOTIDE SEQUENCE [LARGE SCALE GENOMIC DNA]</scope>
    <source>
        <strain evidence="4">JCM 17106</strain>
    </source>
</reference>
<protein>
    <submittedName>
        <fullName evidence="3">Uncharacterized protein</fullName>
    </submittedName>
</protein>